<dbReference type="OrthoDB" id="826379at2"/>
<dbReference type="EMBL" id="FOPC01000004">
    <property type="protein sequence ID" value="SFG47711.1"/>
    <property type="molecule type" value="Genomic_DNA"/>
</dbReference>
<accession>A0A1I2SCK0</accession>
<dbReference type="RefSeq" id="WP_092790170.1">
    <property type="nucleotide sequence ID" value="NZ_FOPC01000004.1"/>
</dbReference>
<sequence>MNYSELSEIFERNSFNEYKVGKKEKKSRINIIGEKSAKIQCVQNAHLVNARITNMPFPGLDEGLNGVNIEMGISNGELNASSFTMYGFYPFLGVRGGNLNQDIIPNASNGYTYGFQAVYTVSYSLFIDGTEFLTYERVNLLIRIDGCSGQVSWYYQNP</sequence>
<reference evidence="2" key="1">
    <citation type="submission" date="2016-10" db="EMBL/GenBank/DDBJ databases">
        <authorList>
            <person name="Varghese N."/>
            <person name="Submissions S."/>
        </authorList>
    </citation>
    <scope>NUCLEOTIDE SEQUENCE [LARGE SCALE GENOMIC DNA]</scope>
    <source>
        <strain evidence="2">DSM 19315</strain>
    </source>
</reference>
<name>A0A1I2SCK0_9BACT</name>
<protein>
    <submittedName>
        <fullName evidence="1">Uncharacterized protein</fullName>
    </submittedName>
</protein>
<evidence type="ECO:0000313" key="2">
    <source>
        <dbReference type="Proteomes" id="UP000199642"/>
    </source>
</evidence>
<evidence type="ECO:0000313" key="1">
    <source>
        <dbReference type="EMBL" id="SFG47711.1"/>
    </source>
</evidence>
<keyword evidence="2" id="KW-1185">Reference proteome</keyword>
<organism evidence="1 2">
    <name type="scientific">Algoriphagus hitonicola</name>
    <dbReference type="NCBI Taxonomy" id="435880"/>
    <lineage>
        <taxon>Bacteria</taxon>
        <taxon>Pseudomonadati</taxon>
        <taxon>Bacteroidota</taxon>
        <taxon>Cytophagia</taxon>
        <taxon>Cytophagales</taxon>
        <taxon>Cyclobacteriaceae</taxon>
        <taxon>Algoriphagus</taxon>
    </lineage>
</organism>
<dbReference type="Proteomes" id="UP000199642">
    <property type="component" value="Unassembled WGS sequence"/>
</dbReference>
<gene>
    <name evidence="1" type="ORF">SAMN04487988_104123</name>
</gene>
<dbReference type="AlphaFoldDB" id="A0A1I2SCK0"/>
<proteinExistence type="predicted"/>